<evidence type="ECO:0000313" key="2">
    <source>
        <dbReference type="Proteomes" id="UP000289437"/>
    </source>
</evidence>
<sequence length="41" mass="4604">MEIANSRSIGDAFSLDQLSWATKVALQNTVLGITWYFLQKS</sequence>
<dbReference type="Proteomes" id="UP000289437">
    <property type="component" value="Unassembled WGS sequence"/>
</dbReference>
<gene>
    <name evidence="1" type="ORF">GRAN_3137</name>
</gene>
<comment type="caution">
    <text evidence="1">The sequence shown here is derived from an EMBL/GenBank/DDBJ whole genome shotgun (WGS) entry which is preliminary data.</text>
</comment>
<accession>A0A4Q0T1N1</accession>
<organism evidence="1 2">
    <name type="scientific">Granulicella sibirica</name>
    <dbReference type="NCBI Taxonomy" id="2479048"/>
    <lineage>
        <taxon>Bacteria</taxon>
        <taxon>Pseudomonadati</taxon>
        <taxon>Acidobacteriota</taxon>
        <taxon>Terriglobia</taxon>
        <taxon>Terriglobales</taxon>
        <taxon>Acidobacteriaceae</taxon>
        <taxon>Granulicella</taxon>
    </lineage>
</organism>
<reference evidence="1 2" key="1">
    <citation type="submission" date="2018-11" db="EMBL/GenBank/DDBJ databases">
        <authorList>
            <person name="Mardanov A.V."/>
            <person name="Ravin N.V."/>
            <person name="Dedysh S.N."/>
        </authorList>
    </citation>
    <scope>NUCLEOTIDE SEQUENCE [LARGE SCALE GENOMIC DNA]</scope>
    <source>
        <strain evidence="1 2">AF10</strain>
    </source>
</reference>
<proteinExistence type="predicted"/>
<reference evidence="2" key="2">
    <citation type="submission" date="2019-02" db="EMBL/GenBank/DDBJ databases">
        <title>Granulicella sibirica sp. nov., a psychrotolerant acidobacterium isolated from an organic soil layer in forested tundra, West Siberia.</title>
        <authorList>
            <person name="Oshkin I.Y."/>
            <person name="Kulichevskaya I.S."/>
            <person name="Rijpstra W.I.C."/>
            <person name="Sinninghe Damste J.S."/>
            <person name="Rakitin A.L."/>
            <person name="Ravin N.V."/>
            <person name="Dedysh S.N."/>
        </authorList>
    </citation>
    <scope>NUCLEOTIDE SEQUENCE [LARGE SCALE GENOMIC DNA]</scope>
    <source>
        <strain evidence="2">AF10</strain>
    </source>
</reference>
<keyword evidence="2" id="KW-1185">Reference proteome</keyword>
<name>A0A4Q0T1N1_9BACT</name>
<evidence type="ECO:0000313" key="1">
    <source>
        <dbReference type="EMBL" id="RXH56280.1"/>
    </source>
</evidence>
<dbReference type="EMBL" id="RDSM01000002">
    <property type="protein sequence ID" value="RXH56280.1"/>
    <property type="molecule type" value="Genomic_DNA"/>
</dbReference>
<protein>
    <submittedName>
        <fullName evidence="1">Uncharacterized protein</fullName>
    </submittedName>
</protein>
<dbReference type="AlphaFoldDB" id="A0A4Q0T1N1"/>